<keyword evidence="6 8" id="KW-0342">GTP-binding</keyword>
<dbReference type="EC" id="2.7.7.77" evidence="8"/>
<protein>
    <recommendedName>
        <fullName evidence="8">Probable molybdenum cofactor guanylyltransferase</fullName>
        <shortName evidence="8">MoCo guanylyltransferase</shortName>
        <ecNumber evidence="8">2.7.7.77</ecNumber>
    </recommendedName>
    <alternativeName>
        <fullName evidence="8">GTP:molybdopterin guanylyltransferase</fullName>
    </alternativeName>
    <alternativeName>
        <fullName evidence="8">Mo-MPT guanylyltransferase</fullName>
    </alternativeName>
    <alternativeName>
        <fullName evidence="8">Molybdopterin guanylyltransferase</fullName>
    </alternativeName>
    <alternativeName>
        <fullName evidence="8">Molybdopterin-guanine dinucleotide synthase</fullName>
        <shortName evidence="8">MGD synthase</shortName>
    </alternativeName>
</protein>
<dbReference type="GO" id="GO:0005737">
    <property type="term" value="C:cytoplasm"/>
    <property type="evidence" value="ECO:0007669"/>
    <property type="project" value="UniProtKB-SubCell"/>
</dbReference>
<dbReference type="PANTHER" id="PTHR19136">
    <property type="entry name" value="MOLYBDENUM COFACTOR GUANYLYLTRANSFERASE"/>
    <property type="match status" value="1"/>
</dbReference>
<dbReference type="InterPro" id="IPR029044">
    <property type="entry name" value="Nucleotide-diphossugar_trans"/>
</dbReference>
<dbReference type="GO" id="GO:0046872">
    <property type="term" value="F:metal ion binding"/>
    <property type="evidence" value="ECO:0007669"/>
    <property type="project" value="UniProtKB-KW"/>
</dbReference>
<dbReference type="NCBIfam" id="NF001837">
    <property type="entry name" value="PRK00560.1"/>
    <property type="match status" value="1"/>
</dbReference>
<comment type="caution">
    <text evidence="8">Lacks conserved residue(s) required for the propagation of feature annotation.</text>
</comment>
<keyword evidence="5 8" id="KW-0460">Magnesium</keyword>
<evidence type="ECO:0000313" key="11">
    <source>
        <dbReference type="Proteomes" id="UP000290172"/>
    </source>
</evidence>
<comment type="caution">
    <text evidence="10">The sequence shown here is derived from an EMBL/GenBank/DDBJ whole genome shotgun (WGS) entry which is preliminary data.</text>
</comment>
<dbReference type="InterPro" id="IPR013482">
    <property type="entry name" value="Molybde_CF_guanTrfase"/>
</dbReference>
<keyword evidence="1 8" id="KW-0963">Cytoplasm</keyword>
<dbReference type="Gene3D" id="3.90.550.10">
    <property type="entry name" value="Spore Coat Polysaccharide Biosynthesis Protein SpsA, Chain A"/>
    <property type="match status" value="1"/>
</dbReference>
<dbReference type="EMBL" id="PDKJ01000007">
    <property type="protein sequence ID" value="RXJ67973.1"/>
    <property type="molecule type" value="Genomic_DNA"/>
</dbReference>
<keyword evidence="3 8" id="KW-0479">Metal-binding</keyword>
<feature type="binding site" evidence="8">
    <location>
        <position position="99"/>
    </location>
    <ligand>
        <name>GTP</name>
        <dbReference type="ChEBI" id="CHEBI:37565"/>
    </ligand>
</feature>
<organism evidence="10 11">
    <name type="scientific">Halarcobacter ebronensis</name>
    <dbReference type="NCBI Taxonomy" id="1462615"/>
    <lineage>
        <taxon>Bacteria</taxon>
        <taxon>Pseudomonadati</taxon>
        <taxon>Campylobacterota</taxon>
        <taxon>Epsilonproteobacteria</taxon>
        <taxon>Campylobacterales</taxon>
        <taxon>Arcobacteraceae</taxon>
        <taxon>Halarcobacter</taxon>
    </lineage>
</organism>
<dbReference type="RefSeq" id="WP_128981337.1">
    <property type="nucleotide sequence ID" value="NZ_PDKJ01000007.1"/>
</dbReference>
<comment type="subcellular location">
    <subcellularLocation>
        <location evidence="8">Cytoplasm</location>
    </subcellularLocation>
</comment>
<evidence type="ECO:0000256" key="2">
    <source>
        <dbReference type="ARBA" id="ARBA00022679"/>
    </source>
</evidence>
<gene>
    <name evidence="8" type="primary">mobA</name>
    <name evidence="10" type="ORF">CRV08_09190</name>
</gene>
<proteinExistence type="inferred from homology"/>
<evidence type="ECO:0000256" key="7">
    <source>
        <dbReference type="ARBA" id="ARBA00023150"/>
    </source>
</evidence>
<keyword evidence="7 8" id="KW-0501">Molybdenum cofactor biosynthesis</keyword>
<keyword evidence="4 8" id="KW-0547">Nucleotide-binding</keyword>
<name>A0A4Q0YD38_9BACT</name>
<comment type="catalytic activity">
    <reaction evidence="8">
        <text>Mo-molybdopterin + GTP + H(+) = Mo-molybdopterin guanine dinucleotide + diphosphate</text>
        <dbReference type="Rhea" id="RHEA:34243"/>
        <dbReference type="ChEBI" id="CHEBI:15378"/>
        <dbReference type="ChEBI" id="CHEBI:33019"/>
        <dbReference type="ChEBI" id="CHEBI:37565"/>
        <dbReference type="ChEBI" id="CHEBI:71302"/>
        <dbReference type="ChEBI" id="CHEBI:71310"/>
        <dbReference type="EC" id="2.7.7.77"/>
    </reaction>
</comment>
<evidence type="ECO:0000256" key="8">
    <source>
        <dbReference type="HAMAP-Rule" id="MF_00316"/>
    </source>
</evidence>
<dbReference type="AlphaFoldDB" id="A0A4Q0YD38"/>
<comment type="cofactor">
    <cofactor evidence="8">
        <name>Mg(2+)</name>
        <dbReference type="ChEBI" id="CHEBI:18420"/>
    </cofactor>
</comment>
<dbReference type="InterPro" id="IPR025877">
    <property type="entry name" value="MobA-like_NTP_Trfase"/>
</dbReference>
<dbReference type="HAMAP" id="MF_00316">
    <property type="entry name" value="MobA"/>
    <property type="match status" value="1"/>
</dbReference>
<evidence type="ECO:0000256" key="4">
    <source>
        <dbReference type="ARBA" id="ARBA00022741"/>
    </source>
</evidence>
<dbReference type="GO" id="GO:0005525">
    <property type="term" value="F:GTP binding"/>
    <property type="evidence" value="ECO:0007669"/>
    <property type="project" value="UniProtKB-UniRule"/>
</dbReference>
<evidence type="ECO:0000313" key="10">
    <source>
        <dbReference type="EMBL" id="RXJ67973.1"/>
    </source>
</evidence>
<feature type="binding site" evidence="8">
    <location>
        <begin position="13"/>
        <end position="15"/>
    </location>
    <ligand>
        <name>GTP</name>
        <dbReference type="ChEBI" id="CHEBI:37565"/>
    </ligand>
</feature>
<feature type="binding site" evidence="8">
    <location>
        <position position="99"/>
    </location>
    <ligand>
        <name>Mg(2+)</name>
        <dbReference type="ChEBI" id="CHEBI:18420"/>
    </ligand>
</feature>
<keyword evidence="2 8" id="KW-0808">Transferase</keyword>
<sequence length="191" mass="22352">MEAPHFEIPCVILCGGKSSRMGEDKALLPFSNYQTLSQFQYERLKPFFKEIYLSSKTDKFNFEKNLILDKENLHSPIVALKNIFETLKNEDKIFIITVDTPFVKIETIEKIINNSQEYSITVAKTERIHNLCGVFHKSCLSFINKMLEEEIHKVGFLLKNSVTKELEFEDEDEFLNMNNKEEYLRAKTIII</sequence>
<comment type="function">
    <text evidence="8">Transfers a GMP moiety from GTP to Mo-molybdopterin (Mo-MPT) cofactor (Moco or molybdenum cofactor) to form Mo-molybdopterin guanine dinucleotide (Mo-MGD) cofactor.</text>
</comment>
<reference evidence="10 11" key="1">
    <citation type="submission" date="2017-10" db="EMBL/GenBank/DDBJ databases">
        <title>Genomics of the genus Arcobacter.</title>
        <authorList>
            <person name="Perez-Cataluna A."/>
            <person name="Figueras M.J."/>
        </authorList>
    </citation>
    <scope>NUCLEOTIDE SEQUENCE [LARGE SCALE GENOMIC DNA]</scope>
    <source>
        <strain evidence="10 11">CECT 8993</strain>
    </source>
</reference>
<dbReference type="GO" id="GO:1902758">
    <property type="term" value="P:bis(molybdopterin guanine dinucleotide)molybdenum biosynthetic process"/>
    <property type="evidence" value="ECO:0007669"/>
    <property type="project" value="TreeGrafter"/>
</dbReference>
<feature type="binding site" evidence="8">
    <location>
        <position position="69"/>
    </location>
    <ligand>
        <name>GTP</name>
        <dbReference type="ChEBI" id="CHEBI:37565"/>
    </ligand>
</feature>
<keyword evidence="10" id="KW-0548">Nucleotidyltransferase</keyword>
<evidence type="ECO:0000256" key="6">
    <source>
        <dbReference type="ARBA" id="ARBA00023134"/>
    </source>
</evidence>
<dbReference type="Proteomes" id="UP000290172">
    <property type="component" value="Unassembled WGS sequence"/>
</dbReference>
<evidence type="ECO:0000256" key="1">
    <source>
        <dbReference type="ARBA" id="ARBA00022490"/>
    </source>
</evidence>
<dbReference type="Pfam" id="PF12804">
    <property type="entry name" value="NTP_transf_3"/>
    <property type="match status" value="1"/>
</dbReference>
<comment type="domain">
    <text evidence="8">The N-terminal domain determines nucleotide recognition and specific binding, while the C-terminal domain determines the specific binding to the target protein.</text>
</comment>
<accession>A0A4Q0YD38</accession>
<dbReference type="CDD" id="cd02503">
    <property type="entry name" value="MobA"/>
    <property type="match status" value="1"/>
</dbReference>
<evidence type="ECO:0000256" key="5">
    <source>
        <dbReference type="ARBA" id="ARBA00022842"/>
    </source>
</evidence>
<feature type="binding site" evidence="8">
    <location>
        <position position="25"/>
    </location>
    <ligand>
        <name>GTP</name>
        <dbReference type="ChEBI" id="CHEBI:37565"/>
    </ligand>
</feature>
<dbReference type="SUPFAM" id="SSF53448">
    <property type="entry name" value="Nucleotide-diphospho-sugar transferases"/>
    <property type="match status" value="1"/>
</dbReference>
<feature type="domain" description="MobA-like NTP transferase" evidence="9">
    <location>
        <begin position="10"/>
        <end position="150"/>
    </location>
</feature>
<evidence type="ECO:0000259" key="9">
    <source>
        <dbReference type="Pfam" id="PF12804"/>
    </source>
</evidence>
<comment type="similarity">
    <text evidence="8">Belongs to the MobA family.</text>
</comment>
<evidence type="ECO:0000256" key="3">
    <source>
        <dbReference type="ARBA" id="ARBA00022723"/>
    </source>
</evidence>
<dbReference type="GO" id="GO:0061603">
    <property type="term" value="F:molybdenum cofactor guanylyltransferase activity"/>
    <property type="evidence" value="ECO:0007669"/>
    <property type="project" value="UniProtKB-EC"/>
</dbReference>
<dbReference type="PANTHER" id="PTHR19136:SF81">
    <property type="entry name" value="MOLYBDENUM COFACTOR GUANYLYLTRANSFERASE"/>
    <property type="match status" value="1"/>
</dbReference>